<proteinExistence type="inferred from homology"/>
<evidence type="ECO:0000256" key="7">
    <source>
        <dbReference type="SAM" id="MobiDB-lite"/>
    </source>
</evidence>
<dbReference type="Pfam" id="PF08591">
    <property type="entry name" value="RNR_inhib"/>
    <property type="match status" value="1"/>
</dbReference>
<dbReference type="AlphaFoldDB" id="A0A9P8TDI5"/>
<sequence length="122" mass="13639">MSQVKRQQLSSHKPEEIGTSPYQQELSTVGMRIRKSVAEGYQTSKATPSSNGQSTVEFGGFKRIPLPSNVVVPPLLSNMESSARASSFEEWDNNLELRLQRIDQGLQSQGFNKRSFSSLDEF</sequence>
<comment type="caution">
    <text evidence="8">The sequence shown here is derived from an EMBL/GenBank/DDBJ whole genome shotgun (WGS) entry which is preliminary data.</text>
</comment>
<comment type="subcellular location">
    <subcellularLocation>
        <location evidence="2">Cytoplasm</location>
    </subcellularLocation>
    <subcellularLocation>
        <location evidence="1">Nucleus</location>
    </subcellularLocation>
</comment>
<evidence type="ECO:0000256" key="5">
    <source>
        <dbReference type="ARBA" id="ARBA00022490"/>
    </source>
</evidence>
<evidence type="ECO:0000256" key="1">
    <source>
        <dbReference type="ARBA" id="ARBA00004123"/>
    </source>
</evidence>
<comment type="similarity">
    <text evidence="3">Belongs to the DIF1/spd1 family.</text>
</comment>
<evidence type="ECO:0000256" key="4">
    <source>
        <dbReference type="ARBA" id="ARBA00021625"/>
    </source>
</evidence>
<dbReference type="Proteomes" id="UP000774326">
    <property type="component" value="Unassembled WGS sequence"/>
</dbReference>
<keyword evidence="9" id="KW-1185">Reference proteome</keyword>
<evidence type="ECO:0000256" key="6">
    <source>
        <dbReference type="ARBA" id="ARBA00023242"/>
    </source>
</evidence>
<feature type="compositionally biased region" description="Polar residues" evidence="7">
    <location>
        <begin position="1"/>
        <end position="11"/>
    </location>
</feature>
<accession>A0A9P8TDI5</accession>
<dbReference type="EMBL" id="JAEUBG010005401">
    <property type="protein sequence ID" value="KAH3675513.1"/>
    <property type="molecule type" value="Genomic_DNA"/>
</dbReference>
<name>A0A9P8TDI5_WICPI</name>
<evidence type="ECO:0000313" key="9">
    <source>
        <dbReference type="Proteomes" id="UP000774326"/>
    </source>
</evidence>
<gene>
    <name evidence="8" type="ORF">WICPIJ_009344</name>
</gene>
<feature type="region of interest" description="Disordered" evidence="7">
    <location>
        <begin position="1"/>
        <end position="29"/>
    </location>
</feature>
<reference evidence="8" key="2">
    <citation type="submission" date="2021-01" db="EMBL/GenBank/DDBJ databases">
        <authorList>
            <person name="Schikora-Tamarit M.A."/>
        </authorList>
    </citation>
    <scope>NUCLEOTIDE SEQUENCE</scope>
    <source>
        <strain evidence="8">CBS2887</strain>
    </source>
</reference>
<evidence type="ECO:0000256" key="2">
    <source>
        <dbReference type="ARBA" id="ARBA00004496"/>
    </source>
</evidence>
<organism evidence="8 9">
    <name type="scientific">Wickerhamomyces pijperi</name>
    <name type="common">Yeast</name>
    <name type="synonym">Pichia pijperi</name>
    <dbReference type="NCBI Taxonomy" id="599730"/>
    <lineage>
        <taxon>Eukaryota</taxon>
        <taxon>Fungi</taxon>
        <taxon>Dikarya</taxon>
        <taxon>Ascomycota</taxon>
        <taxon>Saccharomycotina</taxon>
        <taxon>Saccharomycetes</taxon>
        <taxon>Phaffomycetales</taxon>
        <taxon>Wickerhamomycetaceae</taxon>
        <taxon>Wickerhamomyces</taxon>
    </lineage>
</organism>
<keyword evidence="5" id="KW-0963">Cytoplasm</keyword>
<reference evidence="8" key="1">
    <citation type="journal article" date="2021" name="Open Biol.">
        <title>Shared evolutionary footprints suggest mitochondrial oxidative damage underlies multiple complex I losses in fungi.</title>
        <authorList>
            <person name="Schikora-Tamarit M.A."/>
            <person name="Marcet-Houben M."/>
            <person name="Nosek J."/>
            <person name="Gabaldon T."/>
        </authorList>
    </citation>
    <scope>NUCLEOTIDE SEQUENCE</scope>
    <source>
        <strain evidence="8">CBS2887</strain>
    </source>
</reference>
<evidence type="ECO:0000256" key="3">
    <source>
        <dbReference type="ARBA" id="ARBA00005459"/>
    </source>
</evidence>
<protein>
    <recommendedName>
        <fullName evidence="4">Damage-regulated import facilitator 1</fullName>
    </recommendedName>
</protein>
<dbReference type="InterPro" id="IPR013900">
    <property type="entry name" value="RNR_inhibitor"/>
</dbReference>
<dbReference type="GO" id="GO:0005737">
    <property type="term" value="C:cytoplasm"/>
    <property type="evidence" value="ECO:0007669"/>
    <property type="project" value="UniProtKB-SubCell"/>
</dbReference>
<dbReference type="GO" id="GO:0005634">
    <property type="term" value="C:nucleus"/>
    <property type="evidence" value="ECO:0007669"/>
    <property type="project" value="UniProtKB-SubCell"/>
</dbReference>
<dbReference type="OrthoDB" id="4072855at2759"/>
<evidence type="ECO:0000313" key="8">
    <source>
        <dbReference type="EMBL" id="KAH3675513.1"/>
    </source>
</evidence>
<keyword evidence="6" id="KW-0539">Nucleus</keyword>